<feature type="transmembrane region" description="Helical" evidence="1">
    <location>
        <begin position="247"/>
        <end position="268"/>
    </location>
</feature>
<feature type="transmembrane region" description="Helical" evidence="1">
    <location>
        <begin position="214"/>
        <end position="241"/>
    </location>
</feature>
<dbReference type="PANTHER" id="PTHR40465">
    <property type="entry name" value="CHROMOSOME 1, WHOLE GENOME SHOTGUN SEQUENCE"/>
    <property type="match status" value="1"/>
</dbReference>
<dbReference type="InParanoid" id="A0A165PI23"/>
<protein>
    <recommendedName>
        <fullName evidence="2">DUF6534 domain-containing protein</fullName>
    </recommendedName>
</protein>
<sequence length="321" mass="34901">MDRVSVQAVQSPFASLILSNLPSFGALEGGSAVAMFFQGIATLQAWNYYRSFPKDPLFVKTLVAVVYVLDLFHSILFIQVTYHYTINGLVGVITKGDVLGLSKIPWTLEASLIVVAAILITVEAYFCFRILRITGSLALALGCFGLSTVRFGINIALTITSTRDGTSFVVNTFDFKWQTITELAVGTTTDICVASCICIGLLRCRTGFRHTDHIVVRLVMYTLGNGIAASIMSVGALIAYVTKPTQYVWIAFFGVISKIFSNSLLASLNQRGAEQLAPAPQTFGAVSTHLNFSSQHGHETLELDFAHMRTVKPKVPDDALA</sequence>
<name>A0A165PI23_EXIGL</name>
<feature type="domain" description="DUF6534" evidence="2">
    <location>
        <begin position="187"/>
        <end position="271"/>
    </location>
</feature>
<dbReference type="Proteomes" id="UP000077266">
    <property type="component" value="Unassembled WGS sequence"/>
</dbReference>
<evidence type="ECO:0000256" key="1">
    <source>
        <dbReference type="SAM" id="Phobius"/>
    </source>
</evidence>
<keyword evidence="1" id="KW-0472">Membrane</keyword>
<keyword evidence="1" id="KW-1133">Transmembrane helix</keyword>
<feature type="transmembrane region" description="Helical" evidence="1">
    <location>
        <begin position="138"/>
        <end position="160"/>
    </location>
</feature>
<dbReference type="EMBL" id="KV425889">
    <property type="protein sequence ID" value="KZW02208.1"/>
    <property type="molecule type" value="Genomic_DNA"/>
</dbReference>
<dbReference type="PANTHER" id="PTHR40465:SF1">
    <property type="entry name" value="DUF6534 DOMAIN-CONTAINING PROTEIN"/>
    <property type="match status" value="1"/>
</dbReference>
<organism evidence="3 4">
    <name type="scientific">Exidia glandulosa HHB12029</name>
    <dbReference type="NCBI Taxonomy" id="1314781"/>
    <lineage>
        <taxon>Eukaryota</taxon>
        <taxon>Fungi</taxon>
        <taxon>Dikarya</taxon>
        <taxon>Basidiomycota</taxon>
        <taxon>Agaricomycotina</taxon>
        <taxon>Agaricomycetes</taxon>
        <taxon>Auriculariales</taxon>
        <taxon>Exidiaceae</taxon>
        <taxon>Exidia</taxon>
    </lineage>
</organism>
<dbReference type="Pfam" id="PF20152">
    <property type="entry name" value="DUF6534"/>
    <property type="match status" value="1"/>
</dbReference>
<keyword evidence="4" id="KW-1185">Reference proteome</keyword>
<feature type="transmembrane region" description="Helical" evidence="1">
    <location>
        <begin position="180"/>
        <end position="202"/>
    </location>
</feature>
<gene>
    <name evidence="3" type="ORF">EXIGLDRAFT_829420</name>
</gene>
<feature type="transmembrane region" description="Helical" evidence="1">
    <location>
        <begin position="104"/>
        <end position="126"/>
    </location>
</feature>
<feature type="transmembrane region" description="Helical" evidence="1">
    <location>
        <begin position="61"/>
        <end position="84"/>
    </location>
</feature>
<evidence type="ECO:0000259" key="2">
    <source>
        <dbReference type="Pfam" id="PF20152"/>
    </source>
</evidence>
<evidence type="ECO:0000313" key="3">
    <source>
        <dbReference type="EMBL" id="KZW02208.1"/>
    </source>
</evidence>
<dbReference type="AlphaFoldDB" id="A0A165PI23"/>
<evidence type="ECO:0000313" key="4">
    <source>
        <dbReference type="Proteomes" id="UP000077266"/>
    </source>
</evidence>
<proteinExistence type="predicted"/>
<accession>A0A165PI23</accession>
<reference evidence="3 4" key="1">
    <citation type="journal article" date="2016" name="Mol. Biol. Evol.">
        <title>Comparative Genomics of Early-Diverging Mushroom-Forming Fungi Provides Insights into the Origins of Lignocellulose Decay Capabilities.</title>
        <authorList>
            <person name="Nagy L.G."/>
            <person name="Riley R."/>
            <person name="Tritt A."/>
            <person name="Adam C."/>
            <person name="Daum C."/>
            <person name="Floudas D."/>
            <person name="Sun H."/>
            <person name="Yadav J.S."/>
            <person name="Pangilinan J."/>
            <person name="Larsson K.H."/>
            <person name="Matsuura K."/>
            <person name="Barry K."/>
            <person name="Labutti K."/>
            <person name="Kuo R."/>
            <person name="Ohm R.A."/>
            <person name="Bhattacharya S.S."/>
            <person name="Shirouzu T."/>
            <person name="Yoshinaga Y."/>
            <person name="Martin F.M."/>
            <person name="Grigoriev I.V."/>
            <person name="Hibbett D.S."/>
        </authorList>
    </citation>
    <scope>NUCLEOTIDE SEQUENCE [LARGE SCALE GENOMIC DNA]</scope>
    <source>
        <strain evidence="3 4">HHB12029</strain>
    </source>
</reference>
<dbReference type="STRING" id="1314781.A0A165PI23"/>
<keyword evidence="1" id="KW-0812">Transmembrane</keyword>
<dbReference type="InterPro" id="IPR045339">
    <property type="entry name" value="DUF6534"/>
</dbReference>
<dbReference type="OrthoDB" id="2745105at2759"/>